<dbReference type="Proteomes" id="UP000076502">
    <property type="component" value="Unassembled WGS sequence"/>
</dbReference>
<sequence>MVTGLRSSMNVGQKKALDDRDSEDMVDPHSFFYDEYSKLTVEGTEENIQIKNAEGENNEIKNKCKYAKEMDNFDSHEGIFYKRLISLLLSNIRIKEKNDILTVGILEIEVSHSQMQVLENLHTQKISLREVDEILSNAIRKPQYNVTEAVHYFDVILKNFKMALKTIEDHPDGAIIIFVMLMVGVMLKTVTWGRRFSMFVIIQILFVLSFFMTWWQLIQEAEIKSFAEQMKFATVPISCQPDKMNMWDKIVAFVTSNEDCEKYYRVTMSNPTLKITPAYALSHFVTTVILHPITHMGTVVSGFINNATDSLPWAYAWLIRCILFSCVGCVIIVIPFCLTGASFNLGLGPLLRFGIDCRRRNRHDNSLECEKKREPVQIILQVIYCSNIPAITSVPVTEKSKGIEICNTETEKQNNVEKSKSEKGCTDLSCGDTITNTAFCKHKTEKSNCKEVNEYETKKNVGSGDN</sequence>
<evidence type="ECO:0000256" key="2">
    <source>
        <dbReference type="ARBA" id="ARBA00005944"/>
    </source>
</evidence>
<evidence type="ECO:0000256" key="4">
    <source>
        <dbReference type="ARBA" id="ARBA00022692"/>
    </source>
</evidence>
<comment type="subcellular location">
    <subcellularLocation>
        <location evidence="1">Membrane</location>
        <topology evidence="1">Multi-pass membrane protein</topology>
    </subcellularLocation>
</comment>
<feature type="transmembrane region" description="Helical" evidence="8">
    <location>
        <begin position="314"/>
        <end position="338"/>
    </location>
</feature>
<dbReference type="PANTHER" id="PTHR34093">
    <property type="entry name" value="CHLORIDE CHANNEL CLIC-LIKE PROTEIN 1"/>
    <property type="match status" value="1"/>
</dbReference>
<evidence type="ECO:0000256" key="6">
    <source>
        <dbReference type="ARBA" id="ARBA00023136"/>
    </source>
</evidence>
<keyword evidence="5 8" id="KW-1133">Transmembrane helix</keyword>
<dbReference type="GO" id="GO:0016020">
    <property type="term" value="C:membrane"/>
    <property type="evidence" value="ECO:0007669"/>
    <property type="project" value="UniProtKB-SubCell"/>
</dbReference>
<protein>
    <recommendedName>
        <fullName evidence="3">Chloride channel CLIC-like protein 1</fullName>
    </recommendedName>
</protein>
<reference evidence="9 10" key="1">
    <citation type="submission" date="2015-07" db="EMBL/GenBank/DDBJ databases">
        <title>The genome of Dufourea novaeangliae.</title>
        <authorList>
            <person name="Pan H."/>
            <person name="Kapheim K."/>
        </authorList>
    </citation>
    <scope>NUCLEOTIDE SEQUENCE [LARGE SCALE GENOMIC DNA]</scope>
    <source>
        <strain evidence="9">0120121106</strain>
        <tissue evidence="9">Whole body</tissue>
    </source>
</reference>
<evidence type="ECO:0000313" key="10">
    <source>
        <dbReference type="Proteomes" id="UP000076502"/>
    </source>
</evidence>
<feature type="transmembrane region" description="Helical" evidence="8">
    <location>
        <begin position="196"/>
        <end position="215"/>
    </location>
</feature>
<proteinExistence type="inferred from homology"/>
<gene>
    <name evidence="9" type="ORF">WN55_03809</name>
</gene>
<keyword evidence="10" id="KW-1185">Reference proteome</keyword>
<evidence type="ECO:0000256" key="8">
    <source>
        <dbReference type="SAM" id="Phobius"/>
    </source>
</evidence>
<feature type="transmembrane region" description="Helical" evidence="8">
    <location>
        <begin position="171"/>
        <end position="190"/>
    </location>
</feature>
<dbReference type="OrthoDB" id="5837849at2759"/>
<name>A0A154PKB9_DUFNO</name>
<evidence type="ECO:0000256" key="7">
    <source>
        <dbReference type="SAM" id="MobiDB-lite"/>
    </source>
</evidence>
<feature type="transmembrane region" description="Helical" evidence="8">
    <location>
        <begin position="275"/>
        <end position="294"/>
    </location>
</feature>
<comment type="similarity">
    <text evidence="2">Belongs to the chloride channel MCLC family.</text>
</comment>
<accession>A0A154PKB9</accession>
<dbReference type="Pfam" id="PF05934">
    <property type="entry name" value="MCLC"/>
    <property type="match status" value="1"/>
</dbReference>
<dbReference type="STRING" id="178035.A0A154PKB9"/>
<keyword evidence="6 8" id="KW-0472">Membrane</keyword>
<evidence type="ECO:0000256" key="5">
    <source>
        <dbReference type="ARBA" id="ARBA00022989"/>
    </source>
</evidence>
<dbReference type="GO" id="GO:0005254">
    <property type="term" value="F:chloride channel activity"/>
    <property type="evidence" value="ECO:0007669"/>
    <property type="project" value="TreeGrafter"/>
</dbReference>
<evidence type="ECO:0000313" key="9">
    <source>
        <dbReference type="EMBL" id="KZC12295.1"/>
    </source>
</evidence>
<dbReference type="GO" id="GO:0005783">
    <property type="term" value="C:endoplasmic reticulum"/>
    <property type="evidence" value="ECO:0007669"/>
    <property type="project" value="TreeGrafter"/>
</dbReference>
<organism evidence="9 10">
    <name type="scientific">Dufourea novaeangliae</name>
    <name type="common">Sweat bee</name>
    <dbReference type="NCBI Taxonomy" id="178035"/>
    <lineage>
        <taxon>Eukaryota</taxon>
        <taxon>Metazoa</taxon>
        <taxon>Ecdysozoa</taxon>
        <taxon>Arthropoda</taxon>
        <taxon>Hexapoda</taxon>
        <taxon>Insecta</taxon>
        <taxon>Pterygota</taxon>
        <taxon>Neoptera</taxon>
        <taxon>Endopterygota</taxon>
        <taxon>Hymenoptera</taxon>
        <taxon>Apocrita</taxon>
        <taxon>Aculeata</taxon>
        <taxon>Apoidea</taxon>
        <taxon>Anthophila</taxon>
        <taxon>Halictidae</taxon>
        <taxon>Rophitinae</taxon>
        <taxon>Dufourea</taxon>
    </lineage>
</organism>
<dbReference type="AlphaFoldDB" id="A0A154PKB9"/>
<evidence type="ECO:0000256" key="3">
    <source>
        <dbReference type="ARBA" id="ARBA00015571"/>
    </source>
</evidence>
<keyword evidence="4 8" id="KW-0812">Transmembrane</keyword>
<feature type="compositionally biased region" description="Polar residues" evidence="7">
    <location>
        <begin position="1"/>
        <end position="11"/>
    </location>
</feature>
<dbReference type="PANTHER" id="PTHR34093:SF1">
    <property type="entry name" value="CHLORIDE CHANNEL CLIC-LIKE PROTEIN 1"/>
    <property type="match status" value="1"/>
</dbReference>
<feature type="region of interest" description="Disordered" evidence="7">
    <location>
        <begin position="1"/>
        <end position="23"/>
    </location>
</feature>
<dbReference type="InterPro" id="IPR009231">
    <property type="entry name" value="Chloride_chnl_CLIC-like"/>
</dbReference>
<evidence type="ECO:0000256" key="1">
    <source>
        <dbReference type="ARBA" id="ARBA00004141"/>
    </source>
</evidence>
<dbReference type="EMBL" id="KQ434943">
    <property type="protein sequence ID" value="KZC12295.1"/>
    <property type="molecule type" value="Genomic_DNA"/>
</dbReference>